<keyword evidence="3" id="KW-1185">Reference proteome</keyword>
<feature type="transmembrane region" description="Helical" evidence="1">
    <location>
        <begin position="34"/>
        <end position="57"/>
    </location>
</feature>
<dbReference type="KEGG" id="pmar:B0X71_01090"/>
<sequence>MAARVYTANMVMAYFQVSLLVLGPLLVPVFLKKWLWFGIVGMGYLFYAGIGLLLFMYEDVESFGTLYGIAIPLFIGFISIVGLISQLIADRLKRQA</sequence>
<gene>
    <name evidence="2" type="ORF">B0X71_01090</name>
</gene>
<accession>A0A1Q2KUI7</accession>
<reference evidence="2 3" key="1">
    <citation type="submission" date="2017-02" db="EMBL/GenBank/DDBJ databases">
        <title>The complete genomic sequence of a novel cold adapted crude oil-degrading bacterium Planococcus qaidamina Y42.</title>
        <authorList>
            <person name="Yang R."/>
        </authorList>
    </citation>
    <scope>NUCLEOTIDE SEQUENCE [LARGE SCALE GENOMIC DNA]</scope>
    <source>
        <strain evidence="2 3">Y42</strain>
    </source>
</reference>
<evidence type="ECO:0000313" key="2">
    <source>
        <dbReference type="EMBL" id="AQQ51849.1"/>
    </source>
</evidence>
<feature type="transmembrane region" description="Helical" evidence="1">
    <location>
        <begin position="69"/>
        <end position="89"/>
    </location>
</feature>
<keyword evidence="1" id="KW-0812">Transmembrane</keyword>
<evidence type="ECO:0000256" key="1">
    <source>
        <dbReference type="SAM" id="Phobius"/>
    </source>
</evidence>
<feature type="transmembrane region" description="Helical" evidence="1">
    <location>
        <begin position="6"/>
        <end position="27"/>
    </location>
</feature>
<dbReference type="AlphaFoldDB" id="A0A1Q2KUI7"/>
<evidence type="ECO:0000313" key="3">
    <source>
        <dbReference type="Proteomes" id="UP000188184"/>
    </source>
</evidence>
<protein>
    <submittedName>
        <fullName evidence="2">Uncharacterized protein</fullName>
    </submittedName>
</protein>
<keyword evidence="1" id="KW-1133">Transmembrane helix</keyword>
<name>A0A1Q2KUI7_9BACL</name>
<keyword evidence="1" id="KW-0472">Membrane</keyword>
<organism evidence="2 3">
    <name type="scientific">Planococcus lenghuensis</name>
    <dbReference type="NCBI Taxonomy" id="2213202"/>
    <lineage>
        <taxon>Bacteria</taxon>
        <taxon>Bacillati</taxon>
        <taxon>Bacillota</taxon>
        <taxon>Bacilli</taxon>
        <taxon>Bacillales</taxon>
        <taxon>Caryophanaceae</taxon>
        <taxon>Planococcus</taxon>
    </lineage>
</organism>
<proteinExistence type="predicted"/>
<dbReference type="EMBL" id="CP019640">
    <property type="protein sequence ID" value="AQQ51849.1"/>
    <property type="molecule type" value="Genomic_DNA"/>
</dbReference>
<dbReference type="Proteomes" id="UP000188184">
    <property type="component" value="Chromosome"/>
</dbReference>